<dbReference type="Proteomes" id="UP000010078">
    <property type="component" value="Plasmid p1HPAKL86"/>
</dbReference>
<dbReference type="AlphaFoldDB" id="K7Y3T0"/>
<dbReference type="HOGENOM" id="CLU_145265_4_0_7"/>
<dbReference type="GO" id="GO:0004518">
    <property type="term" value="F:nuclease activity"/>
    <property type="evidence" value="ECO:0007669"/>
    <property type="project" value="UniProtKB-KW"/>
</dbReference>
<evidence type="ECO:0000256" key="1">
    <source>
        <dbReference type="ARBA" id="ARBA00022722"/>
    </source>
</evidence>
<evidence type="ECO:0000313" key="4">
    <source>
        <dbReference type="Proteomes" id="UP000010078"/>
    </source>
</evidence>
<reference evidence="3 4" key="1">
    <citation type="journal article" date="2015" name="Genome Announc.">
        <title>Complete Genome Sequences of Two Helicobacter pylori Strains from a Canadian Arctic Aboriginal Community.</title>
        <authorList>
            <person name="Kersulyte D."/>
            <person name="Bertoli M.T."/>
            <person name="Tamma S."/>
            <person name="Keelan M."/>
            <person name="Munday R."/>
            <person name="Geary J."/>
            <person name="Veldhuyzen van Zanten S."/>
            <person name="Goodman K.J."/>
            <person name="Berg D.E."/>
        </authorList>
    </citation>
    <scope>NUCLEOTIDE SEQUENCE [LARGE SCALE GENOMIC DNA]</scope>
    <source>
        <strain evidence="3">Aklavik86</strain>
        <plasmid evidence="4">Plasmid p1HPAKL86</plasmid>
    </source>
</reference>
<dbReference type="EMBL" id="CP003477">
    <property type="protein sequence ID" value="AFX90414.1"/>
    <property type="molecule type" value="Genomic_DNA"/>
</dbReference>
<gene>
    <name evidence="3" type="ORF">HPAKL86_07239</name>
</gene>
<dbReference type="GO" id="GO:0016787">
    <property type="term" value="F:hydrolase activity"/>
    <property type="evidence" value="ECO:0007669"/>
    <property type="project" value="UniProtKB-KW"/>
</dbReference>
<dbReference type="Pfam" id="PF09827">
    <property type="entry name" value="CRISPR_Cas2"/>
    <property type="match status" value="1"/>
</dbReference>
<organism evidence="3 4">
    <name type="scientific">Helicobacter pylori Aklavik86</name>
    <dbReference type="NCBI Taxonomy" id="1055532"/>
    <lineage>
        <taxon>Bacteria</taxon>
        <taxon>Pseudomonadati</taxon>
        <taxon>Campylobacterota</taxon>
        <taxon>Epsilonproteobacteria</taxon>
        <taxon>Campylobacterales</taxon>
        <taxon>Helicobacteraceae</taxon>
        <taxon>Helicobacter</taxon>
    </lineage>
</organism>
<name>K7Y3T0_HELPX</name>
<dbReference type="PATRIC" id="fig|1055532.3.peg.1483"/>
<proteinExistence type="predicted"/>
<accession>K7Y3T0</accession>
<protein>
    <submittedName>
        <fullName evidence="3">Virulence associated protein D (VapD)</fullName>
    </submittedName>
</protein>
<dbReference type="KEGG" id="hpyk:HPAKL86_07239"/>
<dbReference type="InterPro" id="IPR019199">
    <property type="entry name" value="Virulence_VapD/CRISPR_Cas2"/>
</dbReference>
<keyword evidence="1" id="KW-0540">Nuclease</keyword>
<geneLocation type="plasmid" evidence="3 4">
    <name>p1HPAKL86</name>
</geneLocation>
<keyword evidence="2" id="KW-0378">Hydrolase</keyword>
<sequence length="127" mass="14918">MKWLAISFLIYVKIFKHSHKPNDRGRYKMHAISFDLDTNILKQVYKGSFHNNAYGEVRQILGTLGFQWIQGSVYVNLSTENNLTQVYKAINKLSQIQWFTQAVKDIRAFKVEDWSDFTEIVKSQNLL</sequence>
<dbReference type="Gene3D" id="3.30.70.240">
    <property type="match status" value="1"/>
</dbReference>
<keyword evidence="3" id="KW-0614">Plasmid</keyword>
<evidence type="ECO:0000313" key="3">
    <source>
        <dbReference type="EMBL" id="AFX90414.1"/>
    </source>
</evidence>
<evidence type="ECO:0000256" key="2">
    <source>
        <dbReference type="ARBA" id="ARBA00022801"/>
    </source>
</evidence>